<dbReference type="Proteomes" id="UP000030762">
    <property type="component" value="Unassembled WGS sequence"/>
</dbReference>
<evidence type="ECO:0000313" key="1">
    <source>
        <dbReference type="EMBL" id="EQC26812.1"/>
    </source>
</evidence>
<organism evidence="1 2">
    <name type="scientific">Saprolegnia diclina (strain VS20)</name>
    <dbReference type="NCBI Taxonomy" id="1156394"/>
    <lineage>
        <taxon>Eukaryota</taxon>
        <taxon>Sar</taxon>
        <taxon>Stramenopiles</taxon>
        <taxon>Oomycota</taxon>
        <taxon>Saprolegniomycetes</taxon>
        <taxon>Saprolegniales</taxon>
        <taxon>Saprolegniaceae</taxon>
        <taxon>Saprolegnia</taxon>
    </lineage>
</organism>
<evidence type="ECO:0000313" key="2">
    <source>
        <dbReference type="Proteomes" id="UP000030762"/>
    </source>
</evidence>
<dbReference type="OMA" id="FKVGSWA"/>
<keyword evidence="2" id="KW-1185">Reference proteome</keyword>
<protein>
    <submittedName>
        <fullName evidence="1">Uncharacterized protein</fullName>
    </submittedName>
</protein>
<dbReference type="VEuPathDB" id="FungiDB:SDRG_15324"/>
<dbReference type="AlphaFoldDB" id="T0RB84"/>
<accession>T0RB84</accession>
<proteinExistence type="predicted"/>
<dbReference type="RefSeq" id="XP_008619714.1">
    <property type="nucleotide sequence ID" value="XM_008621492.1"/>
</dbReference>
<dbReference type="EMBL" id="JH767220">
    <property type="protein sequence ID" value="EQC26812.1"/>
    <property type="molecule type" value="Genomic_DNA"/>
</dbReference>
<reference evidence="1 2" key="1">
    <citation type="submission" date="2012-04" db="EMBL/GenBank/DDBJ databases">
        <title>The Genome Sequence of Saprolegnia declina VS20.</title>
        <authorList>
            <consortium name="The Broad Institute Genome Sequencing Platform"/>
            <person name="Russ C."/>
            <person name="Nusbaum C."/>
            <person name="Tyler B."/>
            <person name="van West P."/>
            <person name="Dieguez-Uribeondo J."/>
            <person name="de Bruijn I."/>
            <person name="Tripathy S."/>
            <person name="Jiang R."/>
            <person name="Young S.K."/>
            <person name="Zeng Q."/>
            <person name="Gargeya S."/>
            <person name="Fitzgerald M."/>
            <person name="Haas B."/>
            <person name="Abouelleil A."/>
            <person name="Alvarado L."/>
            <person name="Arachchi H.M."/>
            <person name="Berlin A."/>
            <person name="Chapman S.B."/>
            <person name="Goldberg J."/>
            <person name="Griggs A."/>
            <person name="Gujja S."/>
            <person name="Hansen M."/>
            <person name="Howarth C."/>
            <person name="Imamovic A."/>
            <person name="Larimer J."/>
            <person name="McCowen C."/>
            <person name="Montmayeur A."/>
            <person name="Murphy C."/>
            <person name="Neiman D."/>
            <person name="Pearson M."/>
            <person name="Priest M."/>
            <person name="Roberts A."/>
            <person name="Saif S."/>
            <person name="Shea T."/>
            <person name="Sisk P."/>
            <person name="Sykes S."/>
            <person name="Wortman J."/>
            <person name="Nusbaum C."/>
            <person name="Birren B."/>
        </authorList>
    </citation>
    <scope>NUCLEOTIDE SEQUENCE [LARGE SCALE GENOMIC DNA]</scope>
    <source>
        <strain evidence="1 2">VS20</strain>
    </source>
</reference>
<sequence length="68" mass="7422">MADLLKTIWGTGQSRAFKVGSWAAAAGLAVGWYLYDKNKEASFSTTDADAWNKEILAKKQQQAKDAAK</sequence>
<gene>
    <name evidence="1" type="ORF">SDRG_15324</name>
</gene>
<dbReference type="InParanoid" id="T0RB84"/>
<dbReference type="OrthoDB" id="71910at2759"/>
<name>T0RB84_SAPDV</name>
<dbReference type="GeneID" id="19956051"/>